<organism evidence="1 2">
    <name type="scientific">Pseudonocardia hierapolitana</name>
    <dbReference type="NCBI Taxonomy" id="1128676"/>
    <lineage>
        <taxon>Bacteria</taxon>
        <taxon>Bacillati</taxon>
        <taxon>Actinomycetota</taxon>
        <taxon>Actinomycetes</taxon>
        <taxon>Pseudonocardiales</taxon>
        <taxon>Pseudonocardiaceae</taxon>
        <taxon>Pseudonocardia</taxon>
    </lineage>
</organism>
<sequence length="266" mass="29447">MHDHAIAVSDRPVAPHQYRFVETHAWWLGTFGPHQHLTEHRLRQWIPANPEREWLLERELTGAQTWLTGSADEAREDGFDLHDVAPVGRFRARYGDFHTAPDDDMGIELDTVFCPRPSPPRRGSWQAPTPEFLQRLPHDPDALLARLREDNPGSWFGPFAAAVTALRTALVPAELRATFFRALSALPGVSFTDEARNVDGHSCVALVHDAGRTRTELLLDPADGQFAGERDTLRTDSRCGLRAGTVISATAVRTAVVDAEGELPAA</sequence>
<proteinExistence type="predicted"/>
<evidence type="ECO:0000313" key="2">
    <source>
        <dbReference type="Proteomes" id="UP000321261"/>
    </source>
</evidence>
<dbReference type="RefSeq" id="WP_147257655.1">
    <property type="nucleotide sequence ID" value="NZ_VIWU01000001.1"/>
</dbReference>
<reference evidence="1 2" key="1">
    <citation type="submission" date="2019-06" db="EMBL/GenBank/DDBJ databases">
        <title>Sequencing the genomes of 1000 actinobacteria strains.</title>
        <authorList>
            <person name="Klenk H.-P."/>
        </authorList>
    </citation>
    <scope>NUCLEOTIDE SEQUENCE [LARGE SCALE GENOMIC DNA]</scope>
    <source>
        <strain evidence="1 2">DSM 45671</strain>
    </source>
</reference>
<evidence type="ECO:0000313" key="1">
    <source>
        <dbReference type="EMBL" id="TWF78693.1"/>
    </source>
</evidence>
<protein>
    <submittedName>
        <fullName evidence="1">Uncharacterized protein</fullName>
    </submittedName>
</protein>
<comment type="caution">
    <text evidence="1">The sequence shown here is derived from an EMBL/GenBank/DDBJ whole genome shotgun (WGS) entry which is preliminary data.</text>
</comment>
<keyword evidence="2" id="KW-1185">Reference proteome</keyword>
<dbReference type="Proteomes" id="UP000321261">
    <property type="component" value="Unassembled WGS sequence"/>
</dbReference>
<gene>
    <name evidence="1" type="ORF">FHX44_114616</name>
</gene>
<name>A0A561SUZ6_9PSEU</name>
<accession>A0A561SUZ6</accession>
<dbReference type="EMBL" id="VIWU01000001">
    <property type="protein sequence ID" value="TWF78693.1"/>
    <property type="molecule type" value="Genomic_DNA"/>
</dbReference>
<dbReference type="AlphaFoldDB" id="A0A561SUZ6"/>
<dbReference type="OrthoDB" id="3387554at2"/>